<keyword evidence="3" id="KW-1185">Reference proteome</keyword>
<feature type="region of interest" description="Disordered" evidence="1">
    <location>
        <begin position="123"/>
        <end position="142"/>
    </location>
</feature>
<evidence type="ECO:0000313" key="3">
    <source>
        <dbReference type="Proteomes" id="UP000199088"/>
    </source>
</evidence>
<dbReference type="STRING" id="1052260.SAMN05660199_02039"/>
<reference evidence="3" key="1">
    <citation type="submission" date="2016-10" db="EMBL/GenBank/DDBJ databases">
        <authorList>
            <person name="Varghese N."/>
            <person name="Submissions S."/>
        </authorList>
    </citation>
    <scope>NUCLEOTIDE SEQUENCE [LARGE SCALE GENOMIC DNA]</scope>
    <source>
        <strain evidence="3">DSM 45843</strain>
    </source>
</reference>
<organism evidence="2 3">
    <name type="scientific">Klenkia soli</name>
    <dbReference type="NCBI Taxonomy" id="1052260"/>
    <lineage>
        <taxon>Bacteria</taxon>
        <taxon>Bacillati</taxon>
        <taxon>Actinomycetota</taxon>
        <taxon>Actinomycetes</taxon>
        <taxon>Geodermatophilales</taxon>
        <taxon>Geodermatophilaceae</taxon>
        <taxon>Klenkia</taxon>
    </lineage>
</organism>
<dbReference type="RefSeq" id="WP_091244156.1">
    <property type="nucleotide sequence ID" value="NZ_FNIR01000005.1"/>
</dbReference>
<dbReference type="InterPro" id="IPR009693">
    <property type="entry name" value="Glucitol_operon_activator"/>
</dbReference>
<dbReference type="Pfam" id="PF06923">
    <property type="entry name" value="GutM"/>
    <property type="match status" value="1"/>
</dbReference>
<evidence type="ECO:0000256" key="1">
    <source>
        <dbReference type="SAM" id="MobiDB-lite"/>
    </source>
</evidence>
<sequence>MSWWLLLVPVVLGTVVQLWLTAKQTTAWAQELRRIRPLGATAVGSGGRRYRGGKAFVALAVADKRVTGAFSLRGFTTFARPAPLPALVGVRLAVVAGDRPLEGLTNSERIAAREAAGMLRTALADGPGATSPAGPPVSAGTT</sequence>
<dbReference type="AlphaFoldDB" id="A0A1H0JQ01"/>
<gene>
    <name evidence="2" type="ORF">SAMN05660199_02039</name>
</gene>
<accession>A0A1H0JQ01</accession>
<proteinExistence type="predicted"/>
<name>A0A1H0JQ01_9ACTN</name>
<protein>
    <submittedName>
        <fullName evidence="2">Glucitol operon activator protein (GutM)</fullName>
    </submittedName>
</protein>
<dbReference type="Proteomes" id="UP000199088">
    <property type="component" value="Unassembled WGS sequence"/>
</dbReference>
<evidence type="ECO:0000313" key="2">
    <source>
        <dbReference type="EMBL" id="SDO45798.1"/>
    </source>
</evidence>
<dbReference type="EMBL" id="FNIR01000005">
    <property type="protein sequence ID" value="SDO45798.1"/>
    <property type="molecule type" value="Genomic_DNA"/>
</dbReference>